<dbReference type="HOGENOM" id="CLU_1307883_0_0_2"/>
<sequence length="212" mass="23241">MWRLEFRGGELAKVEEPALRVPPGHIALKVKAFLVDDFTLWSLRRGGRSPSRWAFGVVVANGEVGRYVVAYAENAAAQYAASRLYVYASPDPSSLELVHVAYVVEALNRLPRFRPVEVVGDDPRGSAVRKLAEVGKSKWRVVLQDGVVEGGVAVALSRLVEVRGNALVRFVDVPSRRALEAAAKMRLRLGLPVVGLEDLAFDRWAIVKVEGA</sequence>
<dbReference type="GeneID" id="4908678"/>
<dbReference type="OrthoDB" id="28226at2157"/>
<name>A3MTF9_PYRCJ</name>
<accession>A3MTF9</accession>
<dbReference type="RefSeq" id="WP_011849184.1">
    <property type="nucleotide sequence ID" value="NC_009073.1"/>
</dbReference>
<dbReference type="Proteomes" id="UP000001431">
    <property type="component" value="Chromosome"/>
</dbReference>
<protein>
    <submittedName>
        <fullName evidence="1">Uncharacterized protein</fullName>
    </submittedName>
</protein>
<gene>
    <name evidence="1" type="ordered locus">Pcal_0498</name>
</gene>
<organism evidence="1 2">
    <name type="scientific">Pyrobaculum calidifontis (strain DSM 21063 / JCM 11548 / VA1)</name>
    <dbReference type="NCBI Taxonomy" id="410359"/>
    <lineage>
        <taxon>Archaea</taxon>
        <taxon>Thermoproteota</taxon>
        <taxon>Thermoprotei</taxon>
        <taxon>Thermoproteales</taxon>
        <taxon>Thermoproteaceae</taxon>
        <taxon>Pyrobaculum</taxon>
    </lineage>
</organism>
<dbReference type="AlphaFoldDB" id="A3MTF9"/>
<evidence type="ECO:0000313" key="1">
    <source>
        <dbReference type="EMBL" id="ABO07926.1"/>
    </source>
</evidence>
<reference evidence="1" key="1">
    <citation type="submission" date="2007-02" db="EMBL/GenBank/DDBJ databases">
        <title>Complete sequence of Pyrobaculum calidifontis JCM 11548.</title>
        <authorList>
            <consortium name="US DOE Joint Genome Institute"/>
            <person name="Copeland A."/>
            <person name="Lucas S."/>
            <person name="Lapidus A."/>
            <person name="Barry K."/>
            <person name="Glavina del Rio T."/>
            <person name="Dalin E."/>
            <person name="Tice H."/>
            <person name="Pitluck S."/>
            <person name="Chain P."/>
            <person name="Malfatti S."/>
            <person name="Shin M."/>
            <person name="Vergez L."/>
            <person name="Schmutz J."/>
            <person name="Larimer F."/>
            <person name="Land M."/>
            <person name="Hauser L."/>
            <person name="Kyrpides N."/>
            <person name="Mikhailova N."/>
            <person name="Cozen A.E."/>
            <person name="Fitz-Gibbon S.T."/>
            <person name="House C.H."/>
            <person name="Saltikov C."/>
            <person name="Lowe T.M."/>
            <person name="Richardson P."/>
        </authorList>
    </citation>
    <scope>NUCLEOTIDE SEQUENCE [LARGE SCALE GENOMIC DNA]</scope>
    <source>
        <strain evidence="1">JCM 11548</strain>
    </source>
</reference>
<evidence type="ECO:0000313" key="2">
    <source>
        <dbReference type="Proteomes" id="UP000001431"/>
    </source>
</evidence>
<keyword evidence="2" id="KW-1185">Reference proteome</keyword>
<dbReference type="STRING" id="410359.Pcal_0498"/>
<proteinExistence type="predicted"/>
<dbReference type="KEGG" id="pcl:Pcal_0498"/>
<dbReference type="EMBL" id="CP000561">
    <property type="protein sequence ID" value="ABO07926.1"/>
    <property type="molecule type" value="Genomic_DNA"/>
</dbReference>
<dbReference type="eggNOG" id="arCOG05544">
    <property type="taxonomic scope" value="Archaea"/>
</dbReference>